<dbReference type="AlphaFoldDB" id="A0A1H1TLE0"/>
<evidence type="ECO:0000256" key="4">
    <source>
        <dbReference type="ARBA" id="ARBA00023163"/>
    </source>
</evidence>
<dbReference type="InterPro" id="IPR036390">
    <property type="entry name" value="WH_DNA-bd_sf"/>
</dbReference>
<evidence type="ECO:0000259" key="5">
    <source>
        <dbReference type="Pfam" id="PF04198"/>
    </source>
</evidence>
<dbReference type="GO" id="GO:0030246">
    <property type="term" value="F:carbohydrate binding"/>
    <property type="evidence" value="ECO:0007669"/>
    <property type="project" value="InterPro"/>
</dbReference>
<dbReference type="PANTHER" id="PTHR34294:SF1">
    <property type="entry name" value="TRANSCRIPTIONAL REGULATOR LSRR"/>
    <property type="match status" value="1"/>
</dbReference>
<evidence type="ECO:0000256" key="3">
    <source>
        <dbReference type="ARBA" id="ARBA00023125"/>
    </source>
</evidence>
<name>A0A1H1TLE0_9MICC</name>
<evidence type="ECO:0000259" key="6">
    <source>
        <dbReference type="Pfam" id="PF12802"/>
    </source>
</evidence>
<dbReference type="InterPro" id="IPR037171">
    <property type="entry name" value="NagB/RpiA_transferase-like"/>
</dbReference>
<organism evidence="7 8">
    <name type="scientific">Pseudarthrobacter equi</name>
    <dbReference type="NCBI Taxonomy" id="728066"/>
    <lineage>
        <taxon>Bacteria</taxon>
        <taxon>Bacillati</taxon>
        <taxon>Actinomycetota</taxon>
        <taxon>Actinomycetes</taxon>
        <taxon>Micrococcales</taxon>
        <taxon>Micrococcaceae</taxon>
        <taxon>Pseudarthrobacter</taxon>
    </lineage>
</organism>
<dbReference type="Gene3D" id="3.40.50.1360">
    <property type="match status" value="1"/>
</dbReference>
<dbReference type="InterPro" id="IPR051054">
    <property type="entry name" value="SorC_transcr_regulators"/>
</dbReference>
<dbReference type="SUPFAM" id="SSF46785">
    <property type="entry name" value="Winged helix' DNA-binding domain"/>
    <property type="match status" value="1"/>
</dbReference>
<keyword evidence="4" id="KW-0804">Transcription</keyword>
<accession>A0A1H1TLE0</accession>
<feature type="domain" description="HTH marR-type" evidence="6">
    <location>
        <begin position="25"/>
        <end position="63"/>
    </location>
</feature>
<evidence type="ECO:0000313" key="8">
    <source>
        <dbReference type="Proteomes" id="UP000198751"/>
    </source>
</evidence>
<keyword evidence="2" id="KW-0805">Transcription regulation</keyword>
<sequence length="329" mass="35470">MTQTTGPSSLLSVSTEQLRLFTKIAVLYHEEGLSQGEISERLKLSQARVSRYLKNAVDLGIVRTSIVQPAGIYVGLEKALEEKYRLREVVVVDVMDGASLGMRLGSSAATYLETTIDANEYIGISSWSTTLLHTVEAMRSRPRKIANEVIQLIGGVGSPQAQIQATRLVSHLAELTSAKPYYMGCPGLVANQQIREAFTGDPAVAASIDAWDRLTTLLVGIGTFPASPLWQASGNALNRAEEGELSRAGAVGEICLRFFDINGHPMKPAIEDRVISIDADAMMSVPRRIGVAGGMRKLDAIRGAVTGGWINVLITDADVARQLLEPPQL</sequence>
<dbReference type="PANTHER" id="PTHR34294">
    <property type="entry name" value="TRANSCRIPTIONAL REGULATOR-RELATED"/>
    <property type="match status" value="1"/>
</dbReference>
<feature type="domain" description="Sugar-binding" evidence="5">
    <location>
        <begin position="76"/>
        <end position="325"/>
    </location>
</feature>
<dbReference type="InterPro" id="IPR011991">
    <property type="entry name" value="ArsR-like_HTH"/>
</dbReference>
<evidence type="ECO:0000256" key="1">
    <source>
        <dbReference type="ARBA" id="ARBA00010466"/>
    </source>
</evidence>
<keyword evidence="8" id="KW-1185">Reference proteome</keyword>
<dbReference type="OrthoDB" id="186585at2"/>
<evidence type="ECO:0000256" key="2">
    <source>
        <dbReference type="ARBA" id="ARBA00023015"/>
    </source>
</evidence>
<dbReference type="Gene3D" id="1.10.10.60">
    <property type="entry name" value="Homeodomain-like"/>
    <property type="match status" value="1"/>
</dbReference>
<keyword evidence="3 7" id="KW-0238">DNA-binding</keyword>
<dbReference type="GO" id="GO:0003677">
    <property type="term" value="F:DNA binding"/>
    <property type="evidence" value="ECO:0007669"/>
    <property type="project" value="UniProtKB-KW"/>
</dbReference>
<dbReference type="Pfam" id="PF04198">
    <property type="entry name" value="Sugar-bind"/>
    <property type="match status" value="1"/>
</dbReference>
<dbReference type="Proteomes" id="UP000198751">
    <property type="component" value="Chromosome I"/>
</dbReference>
<dbReference type="InterPro" id="IPR000835">
    <property type="entry name" value="HTH_MarR-typ"/>
</dbReference>
<proteinExistence type="inferred from homology"/>
<evidence type="ECO:0000313" key="7">
    <source>
        <dbReference type="EMBL" id="SDS60992.1"/>
    </source>
</evidence>
<reference evidence="8" key="1">
    <citation type="submission" date="2016-10" db="EMBL/GenBank/DDBJ databases">
        <authorList>
            <person name="Varghese N."/>
            <person name="Submissions S."/>
        </authorList>
    </citation>
    <scope>NUCLEOTIDE SEQUENCE [LARGE SCALE GENOMIC DNA]</scope>
    <source>
        <strain evidence="8">IMMIB L-1606</strain>
    </source>
</reference>
<dbReference type="EMBL" id="LT629779">
    <property type="protein sequence ID" value="SDS60992.1"/>
    <property type="molecule type" value="Genomic_DNA"/>
</dbReference>
<dbReference type="RefSeq" id="WP_091717175.1">
    <property type="nucleotide sequence ID" value="NZ_LT629779.1"/>
</dbReference>
<dbReference type="InterPro" id="IPR007324">
    <property type="entry name" value="Sugar-bd_dom_put"/>
</dbReference>
<gene>
    <name evidence="7" type="ORF">SAMN04489743_0440</name>
</gene>
<comment type="similarity">
    <text evidence="1">Belongs to the SorC transcriptional regulatory family.</text>
</comment>
<dbReference type="SUPFAM" id="SSF100950">
    <property type="entry name" value="NagB/RpiA/CoA transferase-like"/>
    <property type="match status" value="1"/>
</dbReference>
<dbReference type="Pfam" id="PF12802">
    <property type="entry name" value="MarR_2"/>
    <property type="match status" value="1"/>
</dbReference>
<dbReference type="CDD" id="cd00090">
    <property type="entry name" value="HTH_ARSR"/>
    <property type="match status" value="1"/>
</dbReference>
<protein>
    <submittedName>
        <fullName evidence="7">DNA-binding transcriptional regulator LsrR, DeoR family</fullName>
    </submittedName>
</protein>